<dbReference type="STRING" id="52689.AKG39_01510"/>
<dbReference type="InterPro" id="IPR035959">
    <property type="entry name" value="RutC-like_sf"/>
</dbReference>
<dbReference type="RefSeq" id="WP_050738591.1">
    <property type="nucleotide sequence ID" value="NZ_LGYO01000004.1"/>
</dbReference>
<evidence type="ECO:0000313" key="1">
    <source>
        <dbReference type="EMBL" id="KNZ43402.1"/>
    </source>
</evidence>
<dbReference type="PANTHER" id="PTHR43857">
    <property type="entry name" value="BLR7761 PROTEIN"/>
    <property type="match status" value="1"/>
</dbReference>
<accession>A0A0L6U508</accession>
<dbReference type="PATRIC" id="fig|52689.4.peg.2369"/>
<dbReference type="OrthoDB" id="9799840at2"/>
<proteinExistence type="predicted"/>
<dbReference type="EMBL" id="LGYO01000004">
    <property type="protein sequence ID" value="KNZ43402.1"/>
    <property type="molecule type" value="Genomic_DNA"/>
</dbReference>
<dbReference type="Gene3D" id="3.30.1330.40">
    <property type="entry name" value="RutC-like"/>
    <property type="match status" value="1"/>
</dbReference>
<dbReference type="SUPFAM" id="SSF55298">
    <property type="entry name" value="YjgF-like"/>
    <property type="match status" value="1"/>
</dbReference>
<keyword evidence="2" id="KW-1185">Reference proteome</keyword>
<sequence length="134" mass="14797">MELKRTNYSSGAPLEEKVGYSRMVKVGPFIYIGGTTSVQPDGSIYGEGSAYEQTKYVLEKHVELLEKAGSKKEEVIKVKVYATDMKFVPDIAKAYSEIFKEVKPLCTVVGTPMLNRPTQLVEIEMDAVIGAIAE</sequence>
<dbReference type="InterPro" id="IPR006175">
    <property type="entry name" value="YjgF/YER057c/UK114"/>
</dbReference>
<gene>
    <name evidence="1" type="ORF">AKG39_01510</name>
</gene>
<dbReference type="Proteomes" id="UP000036873">
    <property type="component" value="Unassembled WGS sequence"/>
</dbReference>
<name>A0A0L6U508_9FIRM</name>
<protein>
    <submittedName>
        <fullName evidence="1">Endoribonuclease L-PSP</fullName>
    </submittedName>
</protein>
<evidence type="ECO:0000313" key="2">
    <source>
        <dbReference type="Proteomes" id="UP000036873"/>
    </source>
</evidence>
<dbReference type="AlphaFoldDB" id="A0A0L6U508"/>
<organism evidence="1 2">
    <name type="scientific">Acetobacterium bakii</name>
    <dbReference type="NCBI Taxonomy" id="52689"/>
    <lineage>
        <taxon>Bacteria</taxon>
        <taxon>Bacillati</taxon>
        <taxon>Bacillota</taxon>
        <taxon>Clostridia</taxon>
        <taxon>Eubacteriales</taxon>
        <taxon>Eubacteriaceae</taxon>
        <taxon>Acetobacterium</taxon>
    </lineage>
</organism>
<dbReference type="Pfam" id="PF01042">
    <property type="entry name" value="Ribonuc_L-PSP"/>
    <property type="match status" value="1"/>
</dbReference>
<dbReference type="PANTHER" id="PTHR43857:SF1">
    <property type="entry name" value="YJGH FAMILY PROTEIN"/>
    <property type="match status" value="1"/>
</dbReference>
<comment type="caution">
    <text evidence="1">The sequence shown here is derived from an EMBL/GenBank/DDBJ whole genome shotgun (WGS) entry which is preliminary data.</text>
</comment>
<reference evidence="2" key="1">
    <citation type="submission" date="2015-07" db="EMBL/GenBank/DDBJ databases">
        <title>Draft genome sequence of Acetobacterium bakii DSM 8293, a potential psychrophilic chemical producer through syngas fermentation.</title>
        <authorList>
            <person name="Song Y."/>
            <person name="Hwang S."/>
            <person name="Cho B.-K."/>
        </authorList>
    </citation>
    <scope>NUCLEOTIDE SEQUENCE [LARGE SCALE GENOMIC DNA]</scope>
    <source>
        <strain evidence="2">DSM 8239</strain>
    </source>
</reference>